<dbReference type="GO" id="GO:0030659">
    <property type="term" value="C:cytoplasmic vesicle membrane"/>
    <property type="evidence" value="ECO:0007669"/>
    <property type="project" value="TreeGrafter"/>
</dbReference>
<evidence type="ECO:0000256" key="7">
    <source>
        <dbReference type="SAM" id="Phobius"/>
    </source>
</evidence>
<keyword evidence="3 7" id="KW-0812">Transmembrane</keyword>
<feature type="transmembrane region" description="Helical" evidence="7">
    <location>
        <begin position="748"/>
        <end position="771"/>
    </location>
</feature>
<gene>
    <name evidence="9" type="ORF">NLS_LOCUS4901</name>
</gene>
<keyword evidence="6" id="KW-0325">Glycoprotein</keyword>
<feature type="transmembrane region" description="Helical" evidence="7">
    <location>
        <begin position="375"/>
        <end position="403"/>
    </location>
</feature>
<name>A0A3P6TMS9_LITSI</name>
<dbReference type="PANTHER" id="PTHR10796">
    <property type="entry name" value="PATCHED-RELATED"/>
    <property type="match status" value="1"/>
</dbReference>
<feature type="transmembrane region" description="Helical" evidence="7">
    <location>
        <begin position="345"/>
        <end position="369"/>
    </location>
</feature>
<sequence>MEHICDRVSRQIADVITTYPRHFLLATLVLSALLSSSLFNSTLEDDIRRSFSSPKSIAAREGEIYKQFYEIGSIPQRTFIIFYAKDGGTMLRESHVEEMYQINRIITDALNNTEHFNEPICHPFCNINAPFNLFWSEFTKQLNSTDYDKDAMFAFPTSTIFGQELFLGSNLFDRMFSNRSTITKVKTVMFWHLADVDNPHKLKILRNVTITLLGMSRNRNITKWINFNIFGDEIANREMIRGAYQATKLMTIGFVFLICFVFLVVWRKMELRLLPPIVFATIFSPFLAATSSFGIIAWLRLPIYSMMCITPFLVLGIGVDDAFIMIQAWSRLKSVTSRKERLSQVFVEIGPSISITSITNFIAFGLGYLTPTPQMSLFCLCTSFACLFDYIFTFTLLAPILYLADKSGNSYLMAEKVPKAELGEQFLTSYSKLICSWKGRIVALIVMAVLYSLAALGVMKMKSTFEPVKAFPSDSISTSSFVILRNVFDEFFPLQAVINKPPNISDSKEYNEFYDMIRSLEAIPNSCGPNRTLLFLPTYEDFDRKIYSLFNMLGMENRKHFTPSYDNLPMFLDYIHNPPFIKTKIDERGKRKLVSFVITTTARNMSEWSNRAVYVDACRAVLRNYPRFNATVYDGDSAVLDLILTAKKDLIGSVTVTVICMAAVCLFFIDSKIGVLIITSTISFICFTLVGSLSLWGADMDPVTMVDVLIATGFSVDYTAHIAYKFYKLTGTREERIKQTFREMSGPMLQAGISTVLCMLPLISIPTYAILTFAKTVFLDVGLALFHGLFILPILIVALHCDNHKEKSTNKTTKTFEMIHNDMNSGYLLEK</sequence>
<feature type="transmembrane region" description="Helical" evidence="7">
    <location>
        <begin position="249"/>
        <end position="266"/>
    </location>
</feature>
<proteinExistence type="inferred from homology"/>
<dbReference type="GO" id="GO:0006897">
    <property type="term" value="P:endocytosis"/>
    <property type="evidence" value="ECO:0007669"/>
    <property type="project" value="TreeGrafter"/>
</dbReference>
<dbReference type="Proteomes" id="UP000277928">
    <property type="component" value="Unassembled WGS sequence"/>
</dbReference>
<evidence type="ECO:0000256" key="1">
    <source>
        <dbReference type="ARBA" id="ARBA00004141"/>
    </source>
</evidence>
<dbReference type="PANTHER" id="PTHR10796:SF108">
    <property type="entry name" value="SSD DOMAIN-CONTAINING PROTEIN"/>
    <property type="match status" value="1"/>
</dbReference>
<comment type="similarity">
    <text evidence="2">Belongs to the patched family.</text>
</comment>
<evidence type="ECO:0000256" key="4">
    <source>
        <dbReference type="ARBA" id="ARBA00022989"/>
    </source>
</evidence>
<dbReference type="InterPro" id="IPR000731">
    <property type="entry name" value="SSD"/>
</dbReference>
<comment type="subcellular location">
    <subcellularLocation>
        <location evidence="1">Membrane</location>
        <topology evidence="1">Multi-pass membrane protein</topology>
    </subcellularLocation>
</comment>
<dbReference type="SUPFAM" id="SSF82866">
    <property type="entry name" value="Multidrug efflux transporter AcrB transmembrane domain"/>
    <property type="match status" value="2"/>
</dbReference>
<dbReference type="Pfam" id="PF02460">
    <property type="entry name" value="Patched"/>
    <property type="match status" value="1"/>
</dbReference>
<dbReference type="GO" id="GO:0005886">
    <property type="term" value="C:plasma membrane"/>
    <property type="evidence" value="ECO:0007669"/>
    <property type="project" value="TreeGrafter"/>
</dbReference>
<feature type="transmembrane region" description="Helical" evidence="7">
    <location>
        <begin position="303"/>
        <end position="324"/>
    </location>
</feature>
<feature type="transmembrane region" description="Helical" evidence="7">
    <location>
        <begin position="441"/>
        <end position="459"/>
    </location>
</feature>
<organism evidence="9 10">
    <name type="scientific">Litomosoides sigmodontis</name>
    <name type="common">Filarial nematode worm</name>
    <dbReference type="NCBI Taxonomy" id="42156"/>
    <lineage>
        <taxon>Eukaryota</taxon>
        <taxon>Metazoa</taxon>
        <taxon>Ecdysozoa</taxon>
        <taxon>Nematoda</taxon>
        <taxon>Chromadorea</taxon>
        <taxon>Rhabditida</taxon>
        <taxon>Spirurina</taxon>
        <taxon>Spiruromorpha</taxon>
        <taxon>Filarioidea</taxon>
        <taxon>Onchocercidae</taxon>
        <taxon>Litomosoides</taxon>
    </lineage>
</organism>
<evidence type="ECO:0000313" key="9">
    <source>
        <dbReference type="EMBL" id="VDK80430.1"/>
    </source>
</evidence>
<feature type="transmembrane region" description="Helical" evidence="7">
    <location>
        <begin position="273"/>
        <end position="297"/>
    </location>
</feature>
<dbReference type="InterPro" id="IPR051697">
    <property type="entry name" value="Patched_domain-protein"/>
</dbReference>
<dbReference type="OMA" id="HIAYKFY"/>
<evidence type="ECO:0000259" key="8">
    <source>
        <dbReference type="PROSITE" id="PS50156"/>
    </source>
</evidence>
<evidence type="ECO:0000313" key="10">
    <source>
        <dbReference type="Proteomes" id="UP000277928"/>
    </source>
</evidence>
<keyword evidence="4 7" id="KW-1133">Transmembrane helix</keyword>
<reference evidence="9 10" key="1">
    <citation type="submission" date="2018-08" db="EMBL/GenBank/DDBJ databases">
        <authorList>
            <person name="Laetsch R D."/>
            <person name="Stevens L."/>
            <person name="Kumar S."/>
            <person name="Blaxter L. M."/>
        </authorList>
    </citation>
    <scope>NUCLEOTIDE SEQUENCE [LARGE SCALE GENOMIC DNA]</scope>
</reference>
<dbReference type="OrthoDB" id="6510177at2759"/>
<feature type="transmembrane region" description="Helical" evidence="7">
    <location>
        <begin position="676"/>
        <end position="696"/>
    </location>
</feature>
<dbReference type="Gene3D" id="1.20.1640.10">
    <property type="entry name" value="Multidrug efflux transporter AcrB transmembrane domain"/>
    <property type="match status" value="2"/>
</dbReference>
<feature type="domain" description="SSD" evidence="8">
    <location>
        <begin position="246"/>
        <end position="403"/>
    </location>
</feature>
<dbReference type="EMBL" id="UYRX01000337">
    <property type="protein sequence ID" value="VDK80430.1"/>
    <property type="molecule type" value="Genomic_DNA"/>
</dbReference>
<evidence type="ECO:0000256" key="3">
    <source>
        <dbReference type="ARBA" id="ARBA00022692"/>
    </source>
</evidence>
<dbReference type="AlphaFoldDB" id="A0A3P6TMS9"/>
<protein>
    <recommendedName>
        <fullName evidence="8">SSD domain-containing protein</fullName>
    </recommendedName>
</protein>
<evidence type="ECO:0000256" key="5">
    <source>
        <dbReference type="ARBA" id="ARBA00023136"/>
    </source>
</evidence>
<feature type="transmembrane region" description="Helical" evidence="7">
    <location>
        <begin position="650"/>
        <end position="669"/>
    </location>
</feature>
<keyword evidence="5 7" id="KW-0472">Membrane</keyword>
<accession>A0A3P6TMS9</accession>
<keyword evidence="10" id="KW-1185">Reference proteome</keyword>
<evidence type="ECO:0000256" key="6">
    <source>
        <dbReference type="ARBA" id="ARBA00023180"/>
    </source>
</evidence>
<evidence type="ECO:0000256" key="2">
    <source>
        <dbReference type="ARBA" id="ARBA00005585"/>
    </source>
</evidence>
<dbReference type="PROSITE" id="PS50156">
    <property type="entry name" value="SSD"/>
    <property type="match status" value="1"/>
</dbReference>
<feature type="transmembrane region" description="Helical" evidence="7">
    <location>
        <begin position="777"/>
        <end position="801"/>
    </location>
</feature>
<dbReference type="GO" id="GO:0018996">
    <property type="term" value="P:molting cycle, collagen and cuticulin-based cuticle"/>
    <property type="evidence" value="ECO:0007669"/>
    <property type="project" value="TreeGrafter"/>
</dbReference>
<dbReference type="InterPro" id="IPR003392">
    <property type="entry name" value="PTHD_SSD"/>
</dbReference>
<feature type="transmembrane region" description="Helical" evidence="7">
    <location>
        <begin position="708"/>
        <end position="727"/>
    </location>
</feature>